<name>A0A1R2CF23_9CILI</name>
<comment type="caution">
    <text evidence="2">The sequence shown here is derived from an EMBL/GenBank/DDBJ whole genome shotgun (WGS) entry which is preliminary data.</text>
</comment>
<evidence type="ECO:0000313" key="3">
    <source>
        <dbReference type="Proteomes" id="UP000187209"/>
    </source>
</evidence>
<dbReference type="PANTHER" id="PTHR38737">
    <property type="entry name" value="ACTIN-FRAGMIN KINASE DDB_G0279609-RELATED"/>
    <property type="match status" value="1"/>
</dbReference>
<feature type="domain" description="Actin-fragmin kinase catalytic" evidence="1">
    <location>
        <begin position="44"/>
        <end position="323"/>
    </location>
</feature>
<organism evidence="2 3">
    <name type="scientific">Stentor coeruleus</name>
    <dbReference type="NCBI Taxonomy" id="5963"/>
    <lineage>
        <taxon>Eukaryota</taxon>
        <taxon>Sar</taxon>
        <taxon>Alveolata</taxon>
        <taxon>Ciliophora</taxon>
        <taxon>Postciliodesmatophora</taxon>
        <taxon>Heterotrichea</taxon>
        <taxon>Heterotrichida</taxon>
        <taxon>Stentoridae</taxon>
        <taxon>Stentor</taxon>
    </lineage>
</organism>
<proteinExistence type="predicted"/>
<accession>A0A1R2CF23</accession>
<reference evidence="2 3" key="1">
    <citation type="submission" date="2016-11" db="EMBL/GenBank/DDBJ databases">
        <title>The macronuclear genome of Stentor coeruleus: a giant cell with tiny introns.</title>
        <authorList>
            <person name="Slabodnick M."/>
            <person name="Ruby J.G."/>
            <person name="Reiff S.B."/>
            <person name="Swart E.C."/>
            <person name="Gosai S."/>
            <person name="Prabakaran S."/>
            <person name="Witkowska E."/>
            <person name="Larue G.E."/>
            <person name="Fisher S."/>
            <person name="Freeman R.M."/>
            <person name="Gunawardena J."/>
            <person name="Chu W."/>
            <person name="Stover N.A."/>
            <person name="Gregory B.D."/>
            <person name="Nowacki M."/>
            <person name="Derisi J."/>
            <person name="Roy S.W."/>
            <person name="Marshall W.F."/>
            <person name="Sood P."/>
        </authorList>
    </citation>
    <scope>NUCLEOTIDE SEQUENCE [LARGE SCALE GENOMIC DNA]</scope>
    <source>
        <strain evidence="2">WM001</strain>
    </source>
</reference>
<dbReference type="InterPro" id="IPR037469">
    <property type="entry name" value="Put_AFK"/>
</dbReference>
<dbReference type="Gene3D" id="1.10.1070.11">
    <property type="entry name" value="Phosphatidylinositol 3-/4-kinase, catalytic domain"/>
    <property type="match status" value="1"/>
</dbReference>
<dbReference type="InterPro" id="IPR036940">
    <property type="entry name" value="PI3/4_kinase_cat_sf"/>
</dbReference>
<dbReference type="PANTHER" id="PTHR38737:SF1">
    <property type="entry name" value="ACTIN-FRAGMIN KINASE DDB_G0279609-RELATED"/>
    <property type="match status" value="1"/>
</dbReference>
<dbReference type="EMBL" id="MPUH01000172">
    <property type="protein sequence ID" value="OMJ87621.1"/>
    <property type="molecule type" value="Genomic_DNA"/>
</dbReference>
<dbReference type="OrthoDB" id="428586at2759"/>
<dbReference type="InterPro" id="IPR015275">
    <property type="entry name" value="Actin-fragmin_kin_cat_dom"/>
</dbReference>
<dbReference type="Proteomes" id="UP000187209">
    <property type="component" value="Unassembled WGS sequence"/>
</dbReference>
<dbReference type="SUPFAM" id="SSF56112">
    <property type="entry name" value="Protein kinase-like (PK-like)"/>
    <property type="match status" value="1"/>
</dbReference>
<dbReference type="Pfam" id="PF09192">
    <property type="entry name" value="Act-Frag_cataly"/>
    <property type="match status" value="1"/>
</dbReference>
<dbReference type="Gene3D" id="3.30.1010.10">
    <property type="entry name" value="Phosphatidylinositol 3-kinase Catalytic Subunit, Chain A, domain 4"/>
    <property type="match status" value="1"/>
</dbReference>
<sequence>MSVNYGNFTKDTYINKRTREQLEKYKKGFDRTTVDFVFPYTSMPIDIENIVWSELKGVEYAQWGSSSVFLCGFPQNQACVIKGISNTVQELFTSLIHTIMNVHVHKMKVIQHTLPEFKKVIRALEKVSIFDKYLENCIYKELDRPFFLVQDYIPSIGLLQMGKNRAEACFGVDDEFGYRRLREIGEIIAVDILLNNSSRVPVLWNTEGNANNFIIAVDGVNITSELLLDAEYPVKMTHIYALDSECYCLNKMDENSEKVYNQYMERVERFVRGTVRDLEEALQQRTLAGMTLPTMEVAMEFFYKHCRVELNNQQLFQVLKGVMGTFREIAGMEIEEIEHIYRDVKFKIDSDWMDVWANGIAAIRPDFIIDVKYSIQKVVEANLSSFEWVYRMYKIDDSPLYF</sequence>
<dbReference type="InterPro" id="IPR011009">
    <property type="entry name" value="Kinase-like_dom_sf"/>
</dbReference>
<evidence type="ECO:0000313" key="2">
    <source>
        <dbReference type="EMBL" id="OMJ87621.1"/>
    </source>
</evidence>
<dbReference type="AlphaFoldDB" id="A0A1R2CF23"/>
<gene>
    <name evidence="2" type="ORF">SteCoe_10624</name>
</gene>
<protein>
    <recommendedName>
        <fullName evidence="1">Actin-fragmin kinase catalytic domain-containing protein</fullName>
    </recommendedName>
</protein>
<evidence type="ECO:0000259" key="1">
    <source>
        <dbReference type="Pfam" id="PF09192"/>
    </source>
</evidence>
<keyword evidence="3" id="KW-1185">Reference proteome</keyword>